<evidence type="ECO:0000313" key="15">
    <source>
        <dbReference type="EMBL" id="APZ35162.1"/>
    </source>
</evidence>
<evidence type="ECO:0000256" key="8">
    <source>
        <dbReference type="ARBA" id="ARBA00066694"/>
    </source>
</evidence>
<dbReference type="InterPro" id="IPR052166">
    <property type="entry name" value="Diverse_Acyl-CoA_DH"/>
</dbReference>
<evidence type="ECO:0000256" key="4">
    <source>
        <dbReference type="ARBA" id="ARBA00022827"/>
    </source>
</evidence>
<dbReference type="PANTHER" id="PTHR42803:SF1">
    <property type="entry name" value="BROAD-SPECIFICITY LINEAR ACYL-COA DEHYDROGENASE FADE5"/>
    <property type="match status" value="1"/>
</dbReference>
<dbReference type="Pfam" id="PF02770">
    <property type="entry name" value="Acyl-CoA_dh_M"/>
    <property type="match status" value="1"/>
</dbReference>
<evidence type="ECO:0000313" key="16">
    <source>
        <dbReference type="Proteomes" id="UP000187185"/>
    </source>
</evidence>
<organism evidence="15 16">
    <name type="scientific">Microbacterium aurum</name>
    <dbReference type="NCBI Taxonomy" id="36805"/>
    <lineage>
        <taxon>Bacteria</taxon>
        <taxon>Bacillati</taxon>
        <taxon>Actinomycetota</taxon>
        <taxon>Actinomycetes</taxon>
        <taxon>Micrococcales</taxon>
        <taxon>Microbacteriaceae</taxon>
        <taxon>Microbacterium</taxon>
    </lineage>
</organism>
<feature type="domain" description="Acyl-CoA dehydrogenase/oxidase C-terminal" evidence="11">
    <location>
        <begin position="283"/>
        <end position="439"/>
    </location>
</feature>
<feature type="domain" description="Acyl-CoA oxidase/dehydrogenase middle" evidence="12">
    <location>
        <begin position="162"/>
        <end position="271"/>
    </location>
</feature>
<dbReference type="Gene3D" id="1.20.140.10">
    <property type="entry name" value="Butyryl-CoA Dehydrogenase, subunit A, domain 3"/>
    <property type="match status" value="1"/>
</dbReference>
<protein>
    <recommendedName>
        <fullName evidence="9">3-methylmercaptopropionyl-CoA dehydrogenase</fullName>
        <ecNumber evidence="8">1.3.99.41</ecNumber>
    </recommendedName>
</protein>
<evidence type="ECO:0000256" key="2">
    <source>
        <dbReference type="ARBA" id="ARBA00009347"/>
    </source>
</evidence>
<keyword evidence="3 10" id="KW-0285">Flavoprotein</keyword>
<dbReference type="InterPro" id="IPR006091">
    <property type="entry name" value="Acyl-CoA_Oxase/DH_mid-dom"/>
</dbReference>
<dbReference type="GO" id="GO:0050660">
    <property type="term" value="F:flavin adenine dinucleotide binding"/>
    <property type="evidence" value="ECO:0007669"/>
    <property type="project" value="InterPro"/>
</dbReference>
<dbReference type="Pfam" id="PF00441">
    <property type="entry name" value="Acyl-CoA_dh_1"/>
    <property type="match status" value="1"/>
</dbReference>
<evidence type="ECO:0000256" key="10">
    <source>
        <dbReference type="RuleBase" id="RU362125"/>
    </source>
</evidence>
<dbReference type="RefSeq" id="WP_076691541.1">
    <property type="nucleotide sequence ID" value="NZ_CP018762.1"/>
</dbReference>
<dbReference type="Gene3D" id="2.40.110.20">
    <property type="match status" value="1"/>
</dbReference>
<feature type="domain" description="Acyl-CoA dehydrogenase/oxidase N-terminal" evidence="13">
    <location>
        <begin position="37"/>
        <end position="157"/>
    </location>
</feature>
<dbReference type="FunFam" id="2.40.110.10:FF:000031">
    <property type="entry name" value="Acyl-CoA dehydrogenase, putative"/>
    <property type="match status" value="1"/>
</dbReference>
<keyword evidence="5 10" id="KW-0560">Oxidoreductase</keyword>
<evidence type="ECO:0000256" key="9">
    <source>
        <dbReference type="ARBA" id="ARBA00069043"/>
    </source>
</evidence>
<dbReference type="AlphaFoldDB" id="A0A1P8UAL1"/>
<dbReference type="SUPFAM" id="SSF56645">
    <property type="entry name" value="Acyl-CoA dehydrogenase NM domain-like"/>
    <property type="match status" value="1"/>
</dbReference>
<dbReference type="InterPro" id="IPR009075">
    <property type="entry name" value="AcylCo_DH/oxidase_C"/>
</dbReference>
<dbReference type="SUPFAM" id="SSF47203">
    <property type="entry name" value="Acyl-CoA dehydrogenase C-terminal domain-like"/>
    <property type="match status" value="1"/>
</dbReference>
<reference evidence="15 16" key="1">
    <citation type="submission" date="2016-12" db="EMBL/GenBank/DDBJ databases">
        <title>Complete genome sequence of Microbacterium aurum KACC 15219.</title>
        <authorList>
            <person name="Jung Y."/>
            <person name="Shin J.-H."/>
            <person name="Lee Y.-J."/>
            <person name="Yi H."/>
            <person name="Bahn Y.-S."/>
            <person name="Kim J.F."/>
            <person name="Lee D.-W."/>
        </authorList>
    </citation>
    <scope>NUCLEOTIDE SEQUENCE [LARGE SCALE GENOMIC DNA]</scope>
    <source>
        <strain evidence="15 16">KACC 15219</strain>
    </source>
</reference>
<evidence type="ECO:0000256" key="3">
    <source>
        <dbReference type="ARBA" id="ARBA00022630"/>
    </source>
</evidence>
<proteinExistence type="inferred from homology"/>
<evidence type="ECO:0000256" key="1">
    <source>
        <dbReference type="ARBA" id="ARBA00001974"/>
    </source>
</evidence>
<comment type="function">
    <text evidence="7">Involved in the assimilation of dimethylsulphoniopropionate (DMSP), an important compound in the fixation of carbon in marine phytoplankton, by mediating the conversion of 3-(methylthio)propanoyl-CoA (MMPA-CoA) to 3-(methylthio)acryloyl-CoA (MTA-CoA).</text>
</comment>
<accession>A0A1P8UAL1</accession>
<sequence length="592" mass="61277">MATEYQPPVADYAFLYGEAFGLDVVARATGGELTAEDATDIIAGAGEFAASVLAPLQEAGDREGARLVDGDVRLPAGFAEAYRAFVEAGWVTAEAPVSAGGDGLPGSVRAGLGEIWNASNAAFALCWLLTAGQIHALDAAASDALRETYLSKLVSGEWTGTMNLTEPDAGTDLGAIRTMATPREDGSYAIRGQKIFITWGDHDVAENIVHLVLARTPGAPDGAKGLSLFVAPRVLVNPDGTLGARNAVTTVALEHKLGIHGSPTCVLSYEDATGYLVGELGGGLAGMFVMMNSARIGMGFQATGIADRALQQAQAYAADRIQGRVLGRDGVAPIAEHPDVRRLLLSMRSDVFAMRALGVYVADLFDRAESDPALLPLAEFFVPILKGWATENAVALTSDAIQVHGGMGFIEETGVAQHYRDARIMPIYEGTTAIQSNDLIGRKVIRNQGATAAELFAQVEQTVADLRAVAGAADAGAAAGDEGATAGATGAVAGRAADRLERAAASARRATADLIGFAESPRDAHAVSVPYLMLLGVLAGGWMHGLAVVAVAAHDDAAAEDAGRLTLADFYGAHHLPRVHALAETVASGETA</sequence>
<feature type="domain" description="Acetyl-CoA dehydrogenase-like C-terminal" evidence="14">
    <location>
        <begin position="493"/>
        <end position="591"/>
    </location>
</feature>
<dbReference type="KEGG" id="maur:BOH66_13560"/>
<keyword evidence="16" id="KW-1185">Reference proteome</keyword>
<evidence type="ECO:0000259" key="14">
    <source>
        <dbReference type="Pfam" id="PF12806"/>
    </source>
</evidence>
<dbReference type="InterPro" id="IPR025878">
    <property type="entry name" value="Acyl-CoA_dh-like_C_dom"/>
</dbReference>
<name>A0A1P8UAL1_9MICO</name>
<evidence type="ECO:0000259" key="12">
    <source>
        <dbReference type="Pfam" id="PF02770"/>
    </source>
</evidence>
<evidence type="ECO:0000259" key="11">
    <source>
        <dbReference type="Pfam" id="PF00441"/>
    </source>
</evidence>
<evidence type="ECO:0000256" key="5">
    <source>
        <dbReference type="ARBA" id="ARBA00023002"/>
    </source>
</evidence>
<dbReference type="Proteomes" id="UP000187185">
    <property type="component" value="Chromosome"/>
</dbReference>
<dbReference type="Pfam" id="PF12806">
    <property type="entry name" value="Acyl-CoA_dh_C"/>
    <property type="match status" value="1"/>
</dbReference>
<evidence type="ECO:0000256" key="6">
    <source>
        <dbReference type="ARBA" id="ARBA00051388"/>
    </source>
</evidence>
<dbReference type="EMBL" id="CP018762">
    <property type="protein sequence ID" value="APZ35162.1"/>
    <property type="molecule type" value="Genomic_DNA"/>
</dbReference>
<dbReference type="STRING" id="36805.BOH66_13560"/>
<dbReference type="InterPro" id="IPR013786">
    <property type="entry name" value="AcylCoA_DH/ox_N"/>
</dbReference>
<dbReference type="InterPro" id="IPR009100">
    <property type="entry name" value="AcylCoA_DH/oxidase_NM_dom_sf"/>
</dbReference>
<gene>
    <name evidence="15" type="ORF">BOH66_13560</name>
</gene>
<dbReference type="InterPro" id="IPR036250">
    <property type="entry name" value="AcylCo_DH-like_C"/>
</dbReference>
<evidence type="ECO:0000256" key="7">
    <source>
        <dbReference type="ARBA" id="ARBA00058683"/>
    </source>
</evidence>
<dbReference type="Pfam" id="PF02771">
    <property type="entry name" value="Acyl-CoA_dh_N"/>
    <property type="match status" value="1"/>
</dbReference>
<evidence type="ECO:0000259" key="13">
    <source>
        <dbReference type="Pfam" id="PF02771"/>
    </source>
</evidence>
<dbReference type="OrthoDB" id="2769798at2"/>
<comment type="similarity">
    <text evidence="2 10">Belongs to the acyl-CoA dehydrogenase family.</text>
</comment>
<comment type="catalytic activity">
    <reaction evidence="6">
        <text>3-(methylsulfanyl)propanoyl-CoA + oxidized [electron-transfer flavoprotein] + H(+) = 3-(methylsulfanyl)acryloyl-CoA + reduced [electron-transfer flavoprotein]</text>
        <dbReference type="Rhea" id="RHEA:52612"/>
        <dbReference type="Rhea" id="RHEA-COMP:10685"/>
        <dbReference type="Rhea" id="RHEA-COMP:10686"/>
        <dbReference type="ChEBI" id="CHEBI:15378"/>
        <dbReference type="ChEBI" id="CHEBI:57692"/>
        <dbReference type="ChEBI" id="CHEBI:58307"/>
        <dbReference type="ChEBI" id="CHEBI:82815"/>
        <dbReference type="ChEBI" id="CHEBI:84994"/>
        <dbReference type="EC" id="1.3.99.41"/>
    </reaction>
    <physiologicalReaction direction="left-to-right" evidence="6">
        <dbReference type="Rhea" id="RHEA:52613"/>
    </physiologicalReaction>
</comment>
<dbReference type="PANTHER" id="PTHR42803">
    <property type="entry name" value="ACYL-COA DEHYDROGENASE"/>
    <property type="match status" value="1"/>
</dbReference>
<comment type="cofactor">
    <cofactor evidence="1 10">
        <name>FAD</name>
        <dbReference type="ChEBI" id="CHEBI:57692"/>
    </cofactor>
</comment>
<dbReference type="GO" id="GO:0016627">
    <property type="term" value="F:oxidoreductase activity, acting on the CH-CH group of donors"/>
    <property type="evidence" value="ECO:0007669"/>
    <property type="project" value="InterPro"/>
</dbReference>
<dbReference type="EC" id="1.3.99.41" evidence="8"/>
<keyword evidence="4 10" id="KW-0274">FAD</keyword>